<protein>
    <submittedName>
        <fullName evidence="1">Uncharacterized protein</fullName>
    </submittedName>
</protein>
<evidence type="ECO:0000313" key="1">
    <source>
        <dbReference type="EMBL" id="KKL91834.1"/>
    </source>
</evidence>
<gene>
    <name evidence="1" type="ORF">LCGC14_1890760</name>
</gene>
<proteinExistence type="predicted"/>
<name>A0A0F9FZK0_9ZZZZ</name>
<comment type="caution">
    <text evidence="1">The sequence shown here is derived from an EMBL/GenBank/DDBJ whole genome shotgun (WGS) entry which is preliminary data.</text>
</comment>
<reference evidence="1" key="1">
    <citation type="journal article" date="2015" name="Nature">
        <title>Complex archaea that bridge the gap between prokaryotes and eukaryotes.</title>
        <authorList>
            <person name="Spang A."/>
            <person name="Saw J.H."/>
            <person name="Jorgensen S.L."/>
            <person name="Zaremba-Niedzwiedzka K."/>
            <person name="Martijn J."/>
            <person name="Lind A.E."/>
            <person name="van Eijk R."/>
            <person name="Schleper C."/>
            <person name="Guy L."/>
            <person name="Ettema T.J."/>
        </authorList>
    </citation>
    <scope>NUCLEOTIDE SEQUENCE</scope>
</reference>
<dbReference type="EMBL" id="LAZR01019628">
    <property type="protein sequence ID" value="KKL91834.1"/>
    <property type="molecule type" value="Genomic_DNA"/>
</dbReference>
<sequence length="100" mass="11822">MILLSKECWEYFITHEGNVFDPNFFPAYFEDNDFRHRLVRLDKAFLHRGDDSLTPAVKRNSMTIKKDPKINGNFSANQSYYVKKWGGTPGREKFKTAWNK</sequence>
<dbReference type="AlphaFoldDB" id="A0A0F9FZK0"/>
<accession>A0A0F9FZK0</accession>
<organism evidence="1">
    <name type="scientific">marine sediment metagenome</name>
    <dbReference type="NCBI Taxonomy" id="412755"/>
    <lineage>
        <taxon>unclassified sequences</taxon>
        <taxon>metagenomes</taxon>
        <taxon>ecological metagenomes</taxon>
    </lineage>
</organism>